<proteinExistence type="predicted"/>
<dbReference type="EMBL" id="CP108169">
    <property type="protein sequence ID" value="WTQ77807.1"/>
    <property type="molecule type" value="Genomic_DNA"/>
</dbReference>
<evidence type="ECO:0000256" key="4">
    <source>
        <dbReference type="SAM" id="MobiDB-lite"/>
    </source>
</evidence>
<organism evidence="6">
    <name type="scientific">Streptomyces sp. NBC_00148</name>
    <dbReference type="NCBI Taxonomy" id="2903626"/>
    <lineage>
        <taxon>Bacteria</taxon>
        <taxon>Bacillati</taxon>
        <taxon>Actinomycetota</taxon>
        <taxon>Actinomycetes</taxon>
        <taxon>Kitasatosporales</taxon>
        <taxon>Streptomycetaceae</taxon>
        <taxon>Streptomyces</taxon>
    </lineage>
</organism>
<dbReference type="SUPFAM" id="SSF46785">
    <property type="entry name" value="Winged helix' DNA-binding domain"/>
    <property type="match status" value="1"/>
</dbReference>
<dbReference type="PANTHER" id="PTHR43537">
    <property type="entry name" value="TRANSCRIPTIONAL REGULATOR, GNTR FAMILY"/>
    <property type="match status" value="1"/>
</dbReference>
<name>A0AAU1M2U2_9ACTN</name>
<dbReference type="AlphaFoldDB" id="A0AAU1M2U2"/>
<keyword evidence="1" id="KW-0805">Transcription regulation</keyword>
<accession>A0AAU1M2U2</accession>
<dbReference type="Gene3D" id="1.10.10.10">
    <property type="entry name" value="Winged helix-like DNA-binding domain superfamily/Winged helix DNA-binding domain"/>
    <property type="match status" value="1"/>
</dbReference>
<dbReference type="InterPro" id="IPR011711">
    <property type="entry name" value="GntR_C"/>
</dbReference>
<dbReference type="SUPFAM" id="SSF48008">
    <property type="entry name" value="GntR ligand-binding domain-like"/>
    <property type="match status" value="1"/>
</dbReference>
<protein>
    <submittedName>
        <fullName evidence="6">FadR family transcriptional regulator</fullName>
    </submittedName>
</protein>
<dbReference type="InterPro" id="IPR000524">
    <property type="entry name" value="Tscrpt_reg_HTH_GntR"/>
</dbReference>
<evidence type="ECO:0000256" key="3">
    <source>
        <dbReference type="ARBA" id="ARBA00023163"/>
    </source>
</evidence>
<dbReference type="InterPro" id="IPR036390">
    <property type="entry name" value="WH_DNA-bd_sf"/>
</dbReference>
<dbReference type="PRINTS" id="PR00035">
    <property type="entry name" value="HTHGNTR"/>
</dbReference>
<keyword evidence="3" id="KW-0804">Transcription</keyword>
<evidence type="ECO:0000256" key="1">
    <source>
        <dbReference type="ARBA" id="ARBA00023015"/>
    </source>
</evidence>
<dbReference type="PANTHER" id="PTHR43537:SF51">
    <property type="entry name" value="HTH-TYPE TRANSCRIPTIONAL REGULATOR LGOR-RELATED"/>
    <property type="match status" value="1"/>
</dbReference>
<gene>
    <name evidence="6" type="ORF">OG222_33755</name>
</gene>
<dbReference type="CDD" id="cd07377">
    <property type="entry name" value="WHTH_GntR"/>
    <property type="match status" value="1"/>
</dbReference>
<evidence type="ECO:0000259" key="5">
    <source>
        <dbReference type="PROSITE" id="PS50949"/>
    </source>
</evidence>
<reference evidence="6" key="1">
    <citation type="submission" date="2022-10" db="EMBL/GenBank/DDBJ databases">
        <title>The complete genomes of actinobacterial strains from the NBC collection.</title>
        <authorList>
            <person name="Joergensen T.S."/>
            <person name="Alvarez Arevalo M."/>
            <person name="Sterndorff E.B."/>
            <person name="Faurdal D."/>
            <person name="Vuksanovic O."/>
            <person name="Mourched A.-S."/>
            <person name="Charusanti P."/>
            <person name="Shaw S."/>
            <person name="Blin K."/>
            <person name="Weber T."/>
        </authorList>
    </citation>
    <scope>NUCLEOTIDE SEQUENCE</scope>
    <source>
        <strain evidence="6">NBC_00148</strain>
    </source>
</reference>
<dbReference type="Pfam" id="PF07729">
    <property type="entry name" value="FCD"/>
    <property type="match status" value="1"/>
</dbReference>
<dbReference type="Pfam" id="PF00392">
    <property type="entry name" value="GntR"/>
    <property type="match status" value="1"/>
</dbReference>
<dbReference type="InterPro" id="IPR036388">
    <property type="entry name" value="WH-like_DNA-bd_sf"/>
</dbReference>
<sequence length="267" mass="28896">MARSEPASKQERPLAEPQTAIRPPKTGELVARRLRRMIVEGELKEGDSLPYEAALVEHFGVSRPTLREAVRVLESEGLVELRRGSRTGARVTFPGAEAVAKPAGLQLQLGGATLADVYVARGAIEPLSARLLAESGDDAAYDALEAALAETRSRLGEVDLFAAASARFHLRLVELCGNRTLALMAGMIHEIILRQTQTAVRASSRTQTAPDAEASYERALRAYAKLVKLVRAGDGEAAEAYWRRHLDASDQLVLAGHEATRVLDVLD</sequence>
<feature type="domain" description="HTH gntR-type" evidence="5">
    <location>
        <begin position="24"/>
        <end position="94"/>
    </location>
</feature>
<keyword evidence="2" id="KW-0238">DNA-binding</keyword>
<dbReference type="SMART" id="SM00345">
    <property type="entry name" value="HTH_GNTR"/>
    <property type="match status" value="1"/>
</dbReference>
<dbReference type="PROSITE" id="PS50949">
    <property type="entry name" value="HTH_GNTR"/>
    <property type="match status" value="1"/>
</dbReference>
<dbReference type="InterPro" id="IPR008920">
    <property type="entry name" value="TF_FadR/GntR_C"/>
</dbReference>
<dbReference type="SMART" id="SM00895">
    <property type="entry name" value="FCD"/>
    <property type="match status" value="1"/>
</dbReference>
<evidence type="ECO:0000256" key="2">
    <source>
        <dbReference type="ARBA" id="ARBA00023125"/>
    </source>
</evidence>
<dbReference type="Gene3D" id="1.20.120.530">
    <property type="entry name" value="GntR ligand-binding domain-like"/>
    <property type="match status" value="1"/>
</dbReference>
<feature type="region of interest" description="Disordered" evidence="4">
    <location>
        <begin position="1"/>
        <end position="20"/>
    </location>
</feature>
<dbReference type="GO" id="GO:0003700">
    <property type="term" value="F:DNA-binding transcription factor activity"/>
    <property type="evidence" value="ECO:0007669"/>
    <property type="project" value="InterPro"/>
</dbReference>
<dbReference type="GO" id="GO:0003677">
    <property type="term" value="F:DNA binding"/>
    <property type="evidence" value="ECO:0007669"/>
    <property type="project" value="UniProtKB-KW"/>
</dbReference>
<evidence type="ECO:0000313" key="6">
    <source>
        <dbReference type="EMBL" id="WTQ77807.1"/>
    </source>
</evidence>
<feature type="compositionally biased region" description="Basic and acidic residues" evidence="4">
    <location>
        <begin position="1"/>
        <end position="14"/>
    </location>
</feature>